<dbReference type="Gene3D" id="3.40.50.1000">
    <property type="entry name" value="HAD superfamily/HAD-like"/>
    <property type="match status" value="1"/>
</dbReference>
<feature type="transmembrane region" description="Helical" evidence="10">
    <location>
        <begin position="277"/>
        <end position="296"/>
    </location>
</feature>
<dbReference type="SUPFAM" id="SSF81665">
    <property type="entry name" value="Calcium ATPase, transmembrane domain M"/>
    <property type="match status" value="1"/>
</dbReference>
<dbReference type="CDD" id="cd00371">
    <property type="entry name" value="HMA"/>
    <property type="match status" value="1"/>
</dbReference>
<dbReference type="Gene3D" id="3.40.1110.10">
    <property type="entry name" value="Calcium-transporting ATPase, cytoplasmic domain N"/>
    <property type="match status" value="1"/>
</dbReference>
<keyword evidence="8 10" id="KW-1133">Transmembrane helix</keyword>
<dbReference type="SFLD" id="SFLDF00027">
    <property type="entry name" value="p-type_atpase"/>
    <property type="match status" value="1"/>
</dbReference>
<dbReference type="InterPro" id="IPR023298">
    <property type="entry name" value="ATPase_P-typ_TM_dom_sf"/>
</dbReference>
<dbReference type="InterPro" id="IPR027256">
    <property type="entry name" value="P-typ_ATPase_IB"/>
</dbReference>
<dbReference type="Gene3D" id="2.70.150.10">
    <property type="entry name" value="Calcium-transporting ATPase, cytoplasmic transduction domain A"/>
    <property type="match status" value="1"/>
</dbReference>
<keyword evidence="13" id="KW-1185">Reference proteome</keyword>
<feature type="transmembrane region" description="Helical" evidence="10">
    <location>
        <begin position="803"/>
        <end position="822"/>
    </location>
</feature>
<feature type="transmembrane region" description="Helical" evidence="10">
    <location>
        <begin position="205"/>
        <end position="226"/>
    </location>
</feature>
<dbReference type="PROSITE" id="PS01047">
    <property type="entry name" value="HMA_1"/>
    <property type="match status" value="1"/>
</dbReference>
<dbReference type="InterPro" id="IPR044492">
    <property type="entry name" value="P_typ_ATPase_HD_dom"/>
</dbReference>
<feature type="transmembrane region" description="Helical" evidence="10">
    <location>
        <begin position="173"/>
        <end position="193"/>
    </location>
</feature>
<keyword evidence="7" id="KW-1278">Translocase</keyword>
<dbReference type="CDD" id="cd02094">
    <property type="entry name" value="P-type_ATPase_Cu-like"/>
    <property type="match status" value="1"/>
</dbReference>
<evidence type="ECO:0000256" key="8">
    <source>
        <dbReference type="ARBA" id="ARBA00022989"/>
    </source>
</evidence>
<keyword evidence="5 10" id="KW-0547">Nucleotide-binding</keyword>
<evidence type="ECO:0000313" key="13">
    <source>
        <dbReference type="Proteomes" id="UP001597459"/>
    </source>
</evidence>
<protein>
    <submittedName>
        <fullName evidence="12">Heavy metal translocating P-type ATPase</fullName>
    </submittedName>
</protein>
<dbReference type="InterPro" id="IPR036412">
    <property type="entry name" value="HAD-like_sf"/>
</dbReference>
<evidence type="ECO:0000256" key="6">
    <source>
        <dbReference type="ARBA" id="ARBA00022840"/>
    </source>
</evidence>
<evidence type="ECO:0000256" key="3">
    <source>
        <dbReference type="ARBA" id="ARBA00022692"/>
    </source>
</evidence>
<proteinExistence type="inferred from homology"/>
<feature type="transmembrane region" description="Helical" evidence="10">
    <location>
        <begin position="458"/>
        <end position="481"/>
    </location>
</feature>
<evidence type="ECO:0000256" key="2">
    <source>
        <dbReference type="ARBA" id="ARBA00006024"/>
    </source>
</evidence>
<dbReference type="InterPro" id="IPR008250">
    <property type="entry name" value="ATPase_P-typ_transduc_dom_A_sf"/>
</dbReference>
<dbReference type="Pfam" id="PF00122">
    <property type="entry name" value="E1-E2_ATPase"/>
    <property type="match status" value="1"/>
</dbReference>
<keyword evidence="9 10" id="KW-0472">Membrane</keyword>
<dbReference type="InterPro" id="IPR045800">
    <property type="entry name" value="HMBD"/>
</dbReference>
<keyword evidence="10" id="KW-1003">Cell membrane</keyword>
<dbReference type="Gene3D" id="3.30.70.100">
    <property type="match status" value="1"/>
</dbReference>
<evidence type="ECO:0000259" key="11">
    <source>
        <dbReference type="PROSITE" id="PS50846"/>
    </source>
</evidence>
<organism evidence="12 13">
    <name type="scientific">Aquimarina hainanensis</name>
    <dbReference type="NCBI Taxonomy" id="1578017"/>
    <lineage>
        <taxon>Bacteria</taxon>
        <taxon>Pseudomonadati</taxon>
        <taxon>Bacteroidota</taxon>
        <taxon>Flavobacteriia</taxon>
        <taxon>Flavobacteriales</taxon>
        <taxon>Flavobacteriaceae</taxon>
        <taxon>Aquimarina</taxon>
    </lineage>
</organism>
<dbReference type="SUPFAM" id="SSF56784">
    <property type="entry name" value="HAD-like"/>
    <property type="match status" value="1"/>
</dbReference>
<dbReference type="Pfam" id="PF19335">
    <property type="entry name" value="HMBD"/>
    <property type="match status" value="1"/>
</dbReference>
<dbReference type="SFLD" id="SFLDG00002">
    <property type="entry name" value="C1.7:_P-type_atpase_like"/>
    <property type="match status" value="1"/>
</dbReference>
<evidence type="ECO:0000256" key="10">
    <source>
        <dbReference type="RuleBase" id="RU362081"/>
    </source>
</evidence>
<dbReference type="InterPro" id="IPR036163">
    <property type="entry name" value="HMA_dom_sf"/>
</dbReference>
<dbReference type="SFLD" id="SFLDS00003">
    <property type="entry name" value="Haloacid_Dehalogenase"/>
    <property type="match status" value="1"/>
</dbReference>
<dbReference type="PANTHER" id="PTHR43520:SF8">
    <property type="entry name" value="P-TYPE CU(+) TRANSPORTER"/>
    <property type="match status" value="1"/>
</dbReference>
<dbReference type="NCBIfam" id="TIGR01511">
    <property type="entry name" value="ATPase-IB1_Cu"/>
    <property type="match status" value="1"/>
</dbReference>
<dbReference type="NCBIfam" id="TIGR01525">
    <property type="entry name" value="ATPase-IB_hvy"/>
    <property type="match status" value="1"/>
</dbReference>
<dbReference type="EMBL" id="JBHULX010000001">
    <property type="protein sequence ID" value="MFD2589651.1"/>
    <property type="molecule type" value="Genomic_DNA"/>
</dbReference>
<name>A0ABW5N4J6_9FLAO</name>
<dbReference type="SUPFAM" id="SSF81653">
    <property type="entry name" value="Calcium ATPase, transduction domain A"/>
    <property type="match status" value="1"/>
</dbReference>
<dbReference type="InterPro" id="IPR023214">
    <property type="entry name" value="HAD_sf"/>
</dbReference>
<dbReference type="Proteomes" id="UP001597459">
    <property type="component" value="Unassembled WGS sequence"/>
</dbReference>
<dbReference type="NCBIfam" id="TIGR01494">
    <property type="entry name" value="ATPase_P-type"/>
    <property type="match status" value="1"/>
</dbReference>
<dbReference type="InterPro" id="IPR001757">
    <property type="entry name" value="P_typ_ATPase"/>
</dbReference>
<reference evidence="13" key="1">
    <citation type="journal article" date="2019" name="Int. J. Syst. Evol. Microbiol.">
        <title>The Global Catalogue of Microorganisms (GCM) 10K type strain sequencing project: providing services to taxonomists for standard genome sequencing and annotation.</title>
        <authorList>
            <consortium name="The Broad Institute Genomics Platform"/>
            <consortium name="The Broad Institute Genome Sequencing Center for Infectious Disease"/>
            <person name="Wu L."/>
            <person name="Ma J."/>
        </authorList>
    </citation>
    <scope>NUCLEOTIDE SEQUENCE [LARGE SCALE GENOMIC DNA]</scope>
    <source>
        <strain evidence="13">KCTC 42423</strain>
    </source>
</reference>
<feature type="transmembrane region" description="Helical" evidence="10">
    <location>
        <begin position="238"/>
        <end position="265"/>
    </location>
</feature>
<dbReference type="PROSITE" id="PS50846">
    <property type="entry name" value="HMA_2"/>
    <property type="match status" value="1"/>
</dbReference>
<evidence type="ECO:0000256" key="7">
    <source>
        <dbReference type="ARBA" id="ARBA00022967"/>
    </source>
</evidence>
<dbReference type="PANTHER" id="PTHR43520">
    <property type="entry name" value="ATP7, ISOFORM B"/>
    <property type="match status" value="1"/>
</dbReference>
<gene>
    <name evidence="12" type="ORF">ACFSTE_02340</name>
</gene>
<dbReference type="Pfam" id="PF00403">
    <property type="entry name" value="HMA"/>
    <property type="match status" value="1"/>
</dbReference>
<evidence type="ECO:0000256" key="4">
    <source>
        <dbReference type="ARBA" id="ARBA00022723"/>
    </source>
</evidence>
<evidence type="ECO:0000256" key="5">
    <source>
        <dbReference type="ARBA" id="ARBA00022741"/>
    </source>
</evidence>
<dbReference type="InterPro" id="IPR023299">
    <property type="entry name" value="ATPase_P-typ_cyto_dom_N"/>
</dbReference>
<evidence type="ECO:0000256" key="1">
    <source>
        <dbReference type="ARBA" id="ARBA00004127"/>
    </source>
</evidence>
<dbReference type="InterPro" id="IPR059000">
    <property type="entry name" value="ATPase_P-type_domA"/>
</dbReference>
<evidence type="ECO:0000256" key="9">
    <source>
        <dbReference type="ARBA" id="ARBA00023136"/>
    </source>
</evidence>
<comment type="subcellular location">
    <subcellularLocation>
        <location evidence="10">Cell membrane</location>
    </subcellularLocation>
    <subcellularLocation>
        <location evidence="1">Endomembrane system</location>
        <topology evidence="1">Multi-pass membrane protein</topology>
    </subcellularLocation>
</comment>
<accession>A0ABW5N4J6</accession>
<comment type="caution">
    <text evidence="12">The sequence shown here is derived from an EMBL/GenBank/DDBJ whole genome shotgun (WGS) entry which is preliminary data.</text>
</comment>
<evidence type="ECO:0000313" key="12">
    <source>
        <dbReference type="EMBL" id="MFD2589651.1"/>
    </source>
</evidence>
<feature type="transmembrane region" description="Helical" evidence="10">
    <location>
        <begin position="430"/>
        <end position="452"/>
    </location>
</feature>
<dbReference type="RefSeq" id="WP_378258297.1">
    <property type="nucleotide sequence ID" value="NZ_JBHSJV010000001.1"/>
</dbReference>
<dbReference type="InterPro" id="IPR006121">
    <property type="entry name" value="HMA_dom"/>
</dbReference>
<feature type="transmembrane region" description="Helical" evidence="10">
    <location>
        <begin position="775"/>
        <end position="797"/>
    </location>
</feature>
<dbReference type="PROSITE" id="PS00154">
    <property type="entry name" value="ATPASE_E1_E2"/>
    <property type="match status" value="1"/>
</dbReference>
<comment type="similarity">
    <text evidence="2 10">Belongs to the cation transport ATPase (P-type) (TC 3.A.3) family. Type IB subfamily.</text>
</comment>
<dbReference type="PRINTS" id="PR00119">
    <property type="entry name" value="CATATPASE"/>
</dbReference>
<dbReference type="InterPro" id="IPR017969">
    <property type="entry name" value="Heavy-metal-associated_CS"/>
</dbReference>
<feature type="domain" description="HMA" evidence="11">
    <location>
        <begin position="1"/>
        <end position="66"/>
    </location>
</feature>
<keyword evidence="4 10" id="KW-0479">Metal-binding</keyword>
<keyword evidence="6 10" id="KW-0067">ATP-binding</keyword>
<dbReference type="InterPro" id="IPR018303">
    <property type="entry name" value="ATPase_P-typ_P_site"/>
</dbReference>
<keyword evidence="3 10" id="KW-0812">Transmembrane</keyword>
<dbReference type="SUPFAM" id="SSF55008">
    <property type="entry name" value="HMA, heavy metal-associated domain"/>
    <property type="match status" value="1"/>
</dbReference>
<dbReference type="Pfam" id="PF00702">
    <property type="entry name" value="Hydrolase"/>
    <property type="match status" value="1"/>
</dbReference>
<sequence>MIETYYIQGMSCNGCRSHVEKLLREVSGVREVTVELENGKAVIEMDDPIMIADFQKALQKDTDRYLITQEKETKACCNTSAPEVKKKGEGTGVFYCPMYCEGDKTYTKMGDCPVCGMDLVEEVKTKVVLYTCTEHPEIKEESPGYCPLCKKELVVLEEVSSEEKNYQLLSKKMWIAVICTLPVFCIAMSDMIPQNPLMKLLRGTQWNWIQLLLSIPVVFYAARMFFERAYKSLRNRHYNMFTLIGIGAGSAWVFSVLAVIFPQLIPMDFKTATGEVHVYFEATTVILTLALLGQLLEAKAHSKTNNAIKELLKLVPNTAYRIINGNEEIIGIDKIVLGDILRVKPGDRIPVDGILTDGSTIVDEAMITGEAIPVQKEKGDVLHSGTVNGKQSFLMQATRVGEETLLAQIIEMVNNAGKSKAPIQKLADRISGYFVPVVVGVAFITAIIWGIYGPEPSVVYGFINAIAVLIIACPCALGLATPMSVMVGVGKGAQSGVLVKNAEVLEKMTAIDTLVVDKTGTLTEGSPSVVQIVWEASTKKEELLSVLFAVNQHSEHPLGAAISQYAKEKGAEKRAVRDFEAVIGKGVIAMVSNQSVYVGNLELMEEYGVTVSDRIKEVALKEQKKGRTVSYVAVAKKIEGIIILEDLIKAGAKEEIEKLKQKGISVVMLTGDHEKTANAVAKKLGEIPCKANMLPQDKLAYIDELQKKGQIVAMAGDGINDAPALAKSDIGIAMGTGTDVAIESASVTLVKGDLSGIDKAYVLSKKVMKNVKQNLFFAIVYNAVGIPIAAGVLYPFFGVLLSPMIAALAMSFSSVSVIGNALRLQKIRL</sequence>